<reference evidence="1 2" key="1">
    <citation type="submission" date="2023-07" db="EMBL/GenBank/DDBJ databases">
        <title>Comparative genomics of wheat-associated soil bacteria to identify genetic determinants of phenazine resistance.</title>
        <authorList>
            <person name="Mouncey N."/>
        </authorList>
    </citation>
    <scope>NUCLEOTIDE SEQUENCE [LARGE SCALE GENOMIC DNA]</scope>
    <source>
        <strain evidence="1 2">V3I3</strain>
    </source>
</reference>
<dbReference type="EMBL" id="JAUSYY010000001">
    <property type="protein sequence ID" value="MDQ0892884.1"/>
    <property type="molecule type" value="Genomic_DNA"/>
</dbReference>
<name>A0ABU0R785_9MICO</name>
<evidence type="ECO:0000313" key="2">
    <source>
        <dbReference type="Proteomes" id="UP001239083"/>
    </source>
</evidence>
<keyword evidence="2" id="KW-1185">Reference proteome</keyword>
<accession>A0ABU0R785</accession>
<evidence type="ECO:0000313" key="1">
    <source>
        <dbReference type="EMBL" id="MDQ0892884.1"/>
    </source>
</evidence>
<protein>
    <submittedName>
        <fullName evidence="1">Uncharacterized protein</fullName>
    </submittedName>
</protein>
<proteinExistence type="predicted"/>
<gene>
    <name evidence="1" type="ORF">QFZ26_000439</name>
</gene>
<sequence>MGVELSTGRAWIGIDQQVGHGSADALFALTDEQYTAALVDGAVDRQFMEDCWRGRHEDLLLFHPAGGSWKPELWWACRTRMIPPRTAGEVWWHIDAIGEPADGERAGISRSLAGGEALIAGGPDGVSVMTFRLVGDGAYPRPAALIAGLTAGSGREQARAVLGDPVETASDEFTLEGVRVRLGYVDDGLVEITLG</sequence>
<organism evidence="1 2">
    <name type="scientific">Agromyces ramosus</name>
    <dbReference type="NCBI Taxonomy" id="33879"/>
    <lineage>
        <taxon>Bacteria</taxon>
        <taxon>Bacillati</taxon>
        <taxon>Actinomycetota</taxon>
        <taxon>Actinomycetes</taxon>
        <taxon>Micrococcales</taxon>
        <taxon>Microbacteriaceae</taxon>
        <taxon>Agromyces</taxon>
    </lineage>
</organism>
<dbReference type="Proteomes" id="UP001239083">
    <property type="component" value="Unassembled WGS sequence"/>
</dbReference>
<comment type="caution">
    <text evidence="1">The sequence shown here is derived from an EMBL/GenBank/DDBJ whole genome shotgun (WGS) entry which is preliminary data.</text>
</comment>
<dbReference type="RefSeq" id="WP_307038858.1">
    <property type="nucleotide sequence ID" value="NZ_JAUSYY010000001.1"/>
</dbReference>